<gene>
    <name evidence="1" type="ORF">QAD02_001474</name>
</gene>
<sequence>MRFVTYLNAKHVRTLKLSPFQDYWAVVSNVSYDDEPSKIAFYFISCVRYYSEYYSANLYRCSENPNDVELVVRVVDTVLREHDVFVKESEISDILYEVVRYAESKSYVDEEEAEDRRAVVFLETTLVLRLLEAVAHYIDHEWGTMELKPADASRLLSGFIESFARSIHATPEERDSPTSEELSSRFKATYSGTSLLLDTDSQTNMLMVIEKFCSDRFGIDMSFVECTESDRAKSTFFYVLANFFVDEISKSFVINKSSLLRLERVVADSSSGLFDHIRAFFYCYHVESWRRMRRQRSVREPSRVHESGGRDQACSTTRRRADGGESDVGHHDGKRRRKLRKRGRVAASQIDQIEKSSVGNFVDIQDERRRLRL</sequence>
<organism evidence="1 2">
    <name type="scientific">Eretmocerus hayati</name>
    <dbReference type="NCBI Taxonomy" id="131215"/>
    <lineage>
        <taxon>Eukaryota</taxon>
        <taxon>Metazoa</taxon>
        <taxon>Ecdysozoa</taxon>
        <taxon>Arthropoda</taxon>
        <taxon>Hexapoda</taxon>
        <taxon>Insecta</taxon>
        <taxon>Pterygota</taxon>
        <taxon>Neoptera</taxon>
        <taxon>Endopterygota</taxon>
        <taxon>Hymenoptera</taxon>
        <taxon>Apocrita</taxon>
        <taxon>Proctotrupomorpha</taxon>
        <taxon>Chalcidoidea</taxon>
        <taxon>Aphelinidae</taxon>
        <taxon>Aphelininae</taxon>
        <taxon>Eretmocerus</taxon>
    </lineage>
</organism>
<name>A0ACC2NKX6_9HYME</name>
<reference evidence="1" key="1">
    <citation type="submission" date="2023-04" db="EMBL/GenBank/DDBJ databases">
        <title>A chromosome-level genome assembly of the parasitoid wasp Eretmocerus hayati.</title>
        <authorList>
            <person name="Zhong Y."/>
            <person name="Liu S."/>
            <person name="Liu Y."/>
        </authorList>
    </citation>
    <scope>NUCLEOTIDE SEQUENCE</scope>
    <source>
        <strain evidence="1">ZJU_SS_LIU_2023</strain>
    </source>
</reference>
<evidence type="ECO:0000313" key="1">
    <source>
        <dbReference type="EMBL" id="KAJ8670215.1"/>
    </source>
</evidence>
<comment type="caution">
    <text evidence="1">The sequence shown here is derived from an EMBL/GenBank/DDBJ whole genome shotgun (WGS) entry which is preliminary data.</text>
</comment>
<evidence type="ECO:0000313" key="2">
    <source>
        <dbReference type="Proteomes" id="UP001239111"/>
    </source>
</evidence>
<proteinExistence type="predicted"/>
<protein>
    <submittedName>
        <fullName evidence="1">Uncharacterized protein</fullName>
    </submittedName>
</protein>
<keyword evidence="2" id="KW-1185">Reference proteome</keyword>
<accession>A0ACC2NKX6</accession>
<dbReference type="Proteomes" id="UP001239111">
    <property type="component" value="Chromosome 3"/>
</dbReference>
<dbReference type="EMBL" id="CM056743">
    <property type="protein sequence ID" value="KAJ8670215.1"/>
    <property type="molecule type" value="Genomic_DNA"/>
</dbReference>